<keyword evidence="3" id="KW-1185">Reference proteome</keyword>
<dbReference type="Proteomes" id="UP000775213">
    <property type="component" value="Unassembled WGS sequence"/>
</dbReference>
<comment type="caution">
    <text evidence="2">The sequence shown here is derived from an EMBL/GenBank/DDBJ whole genome shotgun (WGS) entry which is preliminary data.</text>
</comment>
<feature type="region of interest" description="Disordered" evidence="1">
    <location>
        <begin position="253"/>
        <end position="282"/>
    </location>
</feature>
<reference evidence="2 3" key="1">
    <citation type="journal article" date="2021" name="Hortic Res">
        <title>Chromosome-scale assembly of the Dendrobium chrysotoxum genome enhances the understanding of orchid evolution.</title>
        <authorList>
            <person name="Zhang Y."/>
            <person name="Zhang G.Q."/>
            <person name="Zhang D."/>
            <person name="Liu X.D."/>
            <person name="Xu X.Y."/>
            <person name="Sun W.H."/>
            <person name="Yu X."/>
            <person name="Zhu X."/>
            <person name="Wang Z.W."/>
            <person name="Zhao X."/>
            <person name="Zhong W.Y."/>
            <person name="Chen H."/>
            <person name="Yin W.L."/>
            <person name="Huang T."/>
            <person name="Niu S.C."/>
            <person name="Liu Z.J."/>
        </authorList>
    </citation>
    <scope>NUCLEOTIDE SEQUENCE [LARGE SCALE GENOMIC DNA]</scope>
    <source>
        <strain evidence="2">Lindl</strain>
    </source>
</reference>
<feature type="region of interest" description="Disordered" evidence="1">
    <location>
        <begin position="148"/>
        <end position="198"/>
    </location>
</feature>
<dbReference type="AlphaFoldDB" id="A0AAV7H206"/>
<accession>A0AAV7H206</accession>
<dbReference type="EMBL" id="JAGFBR010000008">
    <property type="protein sequence ID" value="KAH0463076.1"/>
    <property type="molecule type" value="Genomic_DNA"/>
</dbReference>
<sequence length="282" mass="30358">MPEEQAGGDEEGMEMLAEANGLAASHKIIEIHPNGNSNFKNIDLENAFIECIARDEEWKYTSKTGIFTCTLISIDCGDVVILLTSPRGSRRLTFVTRNAAQLHCCSPALRDSASLPVGQAPALLFGVPQSRHPAAVHAVVPLWRSPRVRRSGQSRSPRLRDSACPPAPLSGVPQSRHLAVPASRRPQSAALRGSPQAPRPAVRAVAWEEIGGSVCFGFSFCAAAPLGLVEISSGVDEEEAGVQGRRRQVERKEMVAGLRRKPQASVRVERSNGFRQAGSRVG</sequence>
<organism evidence="2 3">
    <name type="scientific">Dendrobium chrysotoxum</name>
    <name type="common">Orchid</name>
    <dbReference type="NCBI Taxonomy" id="161865"/>
    <lineage>
        <taxon>Eukaryota</taxon>
        <taxon>Viridiplantae</taxon>
        <taxon>Streptophyta</taxon>
        <taxon>Embryophyta</taxon>
        <taxon>Tracheophyta</taxon>
        <taxon>Spermatophyta</taxon>
        <taxon>Magnoliopsida</taxon>
        <taxon>Liliopsida</taxon>
        <taxon>Asparagales</taxon>
        <taxon>Orchidaceae</taxon>
        <taxon>Epidendroideae</taxon>
        <taxon>Malaxideae</taxon>
        <taxon>Dendrobiinae</taxon>
        <taxon>Dendrobium</taxon>
    </lineage>
</organism>
<evidence type="ECO:0000313" key="2">
    <source>
        <dbReference type="EMBL" id="KAH0463076.1"/>
    </source>
</evidence>
<name>A0AAV7H206_DENCH</name>
<evidence type="ECO:0000313" key="3">
    <source>
        <dbReference type="Proteomes" id="UP000775213"/>
    </source>
</evidence>
<evidence type="ECO:0000256" key="1">
    <source>
        <dbReference type="SAM" id="MobiDB-lite"/>
    </source>
</evidence>
<protein>
    <submittedName>
        <fullName evidence="2">Uncharacterized protein</fullName>
    </submittedName>
</protein>
<proteinExistence type="predicted"/>
<gene>
    <name evidence="2" type="ORF">IEQ34_007658</name>
</gene>